<keyword evidence="3" id="KW-1185">Reference proteome</keyword>
<evidence type="ECO:0000313" key="3">
    <source>
        <dbReference type="Proteomes" id="UP001598251"/>
    </source>
</evidence>
<evidence type="ECO:0000256" key="1">
    <source>
        <dbReference type="SAM" id="MobiDB-lite"/>
    </source>
</evidence>
<name>A0ABW6EKA2_9ACTN</name>
<reference evidence="2 3" key="1">
    <citation type="submission" date="2024-09" db="EMBL/GenBank/DDBJ databases">
        <title>The Natural Products Discovery Center: Release of the First 8490 Sequenced Strains for Exploring Actinobacteria Biosynthetic Diversity.</title>
        <authorList>
            <person name="Kalkreuter E."/>
            <person name="Kautsar S.A."/>
            <person name="Yang D."/>
            <person name="Bader C.D."/>
            <person name="Teijaro C.N."/>
            <person name="Fluegel L."/>
            <person name="Davis C.M."/>
            <person name="Simpson J.R."/>
            <person name="Lauterbach L."/>
            <person name="Steele A.D."/>
            <person name="Gui C."/>
            <person name="Meng S."/>
            <person name="Li G."/>
            <person name="Viehrig K."/>
            <person name="Ye F."/>
            <person name="Su P."/>
            <person name="Kiefer A.F."/>
            <person name="Nichols A."/>
            <person name="Cepeda A.J."/>
            <person name="Yan W."/>
            <person name="Fan B."/>
            <person name="Jiang Y."/>
            <person name="Adhikari A."/>
            <person name="Zheng C.-J."/>
            <person name="Schuster L."/>
            <person name="Cowan T.M."/>
            <person name="Smanski M.J."/>
            <person name="Chevrette M.G."/>
            <person name="De Carvalho L.P.S."/>
            <person name="Shen B."/>
        </authorList>
    </citation>
    <scope>NUCLEOTIDE SEQUENCE [LARGE SCALE GENOMIC DNA]</scope>
    <source>
        <strain evidence="2 3">NPDC058546</strain>
    </source>
</reference>
<protein>
    <submittedName>
        <fullName evidence="2">SCO3374 family protein</fullName>
    </submittedName>
</protein>
<gene>
    <name evidence="2" type="ORF">ACFWSS_16470</name>
</gene>
<dbReference type="EMBL" id="JBHXOF010000008">
    <property type="protein sequence ID" value="MFD4214475.1"/>
    <property type="molecule type" value="Genomic_DNA"/>
</dbReference>
<evidence type="ECO:0000313" key="2">
    <source>
        <dbReference type="EMBL" id="MFD4214475.1"/>
    </source>
</evidence>
<proteinExistence type="predicted"/>
<sequence length="204" mass="20541">MTRAVPQPRSSPDAAPGSADAALARRYARELGWVTAGRDPLHLLTGESFDVLELPAEAGHAVLRRGVRTGPVLLCGARMGLLVAAGGADELPGLLDWLEWGPLAPDLTAVGAGGRVAAPPLPGSPGGPTGAAVWLRPPEPRRAPGSALPAVTGFGSSGGDAPDLVRLVDAAATECHRVRLSHAGSGAPTGVLTRGSADQPLAFS</sequence>
<organism evidence="2 3">
    <name type="scientific">Streptomyces sindenensis</name>
    <dbReference type="NCBI Taxonomy" id="67363"/>
    <lineage>
        <taxon>Bacteria</taxon>
        <taxon>Bacillati</taxon>
        <taxon>Actinomycetota</taxon>
        <taxon>Actinomycetes</taxon>
        <taxon>Kitasatosporales</taxon>
        <taxon>Streptomycetaceae</taxon>
        <taxon>Streptomyces</taxon>
    </lineage>
</organism>
<comment type="caution">
    <text evidence="2">The sequence shown here is derived from an EMBL/GenBank/DDBJ whole genome shotgun (WGS) entry which is preliminary data.</text>
</comment>
<dbReference type="NCBIfam" id="NF040464">
    <property type="entry name" value="SCO3374_fam"/>
    <property type="match status" value="1"/>
</dbReference>
<accession>A0ABW6EKA2</accession>
<dbReference type="RefSeq" id="WP_382825652.1">
    <property type="nucleotide sequence ID" value="NZ_JBHXLY010000008.1"/>
</dbReference>
<dbReference type="InterPro" id="IPR047919">
    <property type="entry name" value="SCO3374-like"/>
</dbReference>
<feature type="region of interest" description="Disordered" evidence="1">
    <location>
        <begin position="182"/>
        <end position="204"/>
    </location>
</feature>
<dbReference type="Proteomes" id="UP001598251">
    <property type="component" value="Unassembled WGS sequence"/>
</dbReference>